<gene>
    <name evidence="3" type="ORF">CHS0354_026977</name>
</gene>
<dbReference type="InterPro" id="IPR035914">
    <property type="entry name" value="Sperma_CUB_dom_sf"/>
</dbReference>
<feature type="compositionally biased region" description="Basic residues" evidence="1">
    <location>
        <begin position="745"/>
        <end position="760"/>
    </location>
</feature>
<keyword evidence="2" id="KW-0812">Transmembrane</keyword>
<evidence type="ECO:0000313" key="3">
    <source>
        <dbReference type="EMBL" id="KAK3589320.1"/>
    </source>
</evidence>
<sequence>MDDIGIEFMELIKKAFILAFVGLHHLCAGIPDVRSIQLCTSRHTFVQEIGDSGIIWFDEIKMGNGYPSPCILQIESCSSCRLTVSLIDFDYFTCSSQDFRDDSCSYQCNYLYIFDAHYKNQTIHYYRSKSQFTSPFISESSSIFIGLCHRSATVNVTLRYVATKKKITIQSSSLGENSTGYITSPFFPTGYVQNFEEYEFEFISENQNDYIQVIFDDWDLSPKTELAFNNSNIVGPVYGAKDRPVVVSNSYHLTMSFNTGSPTGNESETNFMGFKATYRFVSNSSLISNPDTACDCHYPFNPQEAVLNFKPVGLYNKYFDCVWVVKKEPGYDAVHIKLIEFSSRQVNVSGNKVEIYRGLTSMGEKLVEIMSSSTPFFESDDMGFYVRLTGRYQAQDRLVFTYASYSNTSLALRCRLMTGRCCNYMCIKAYFHCRENFCAGLPDEMKYCNSTYDVTDENLHIYDMIVMLSSVVPSVFIVIICLLIIIICKCCNSARRNQNTIPSVDGNVSRRRRDFVGQRQRARERDSLPTYDEAIQSPPSWYCKLTFNISASDAALPSPPSYSEAIHEDVLLVNTSVTPGSPNSTDSSQSECCHCPAYDTSYSSNSRFLDLVSTPRYAGQRSESQQKNRADDLKGVEAIDANQKKEEKTSKLESEGWINLNESTTPEQIDSGLLTQQGNVNTQHASRPQSSSRIKNKIISSVMPDQSNTSVQRQMFDVTRPVESSSHSRSRSHFRRNPVTMPSPSHKRSRNNSKPCNQRK</sequence>
<keyword evidence="2" id="KW-0472">Membrane</keyword>
<keyword evidence="4" id="KW-1185">Reference proteome</keyword>
<evidence type="ECO:0008006" key="5">
    <source>
        <dbReference type="Google" id="ProtNLM"/>
    </source>
</evidence>
<evidence type="ECO:0000256" key="1">
    <source>
        <dbReference type="SAM" id="MobiDB-lite"/>
    </source>
</evidence>
<evidence type="ECO:0000256" key="2">
    <source>
        <dbReference type="SAM" id="Phobius"/>
    </source>
</evidence>
<accession>A0AAE0VUD2</accession>
<feature type="region of interest" description="Disordered" evidence="1">
    <location>
        <begin position="700"/>
        <end position="760"/>
    </location>
</feature>
<dbReference type="EMBL" id="JAEAOA010001605">
    <property type="protein sequence ID" value="KAK3589320.1"/>
    <property type="molecule type" value="Genomic_DNA"/>
</dbReference>
<dbReference type="AlphaFoldDB" id="A0AAE0VUD2"/>
<organism evidence="3 4">
    <name type="scientific">Potamilus streckersoni</name>
    <dbReference type="NCBI Taxonomy" id="2493646"/>
    <lineage>
        <taxon>Eukaryota</taxon>
        <taxon>Metazoa</taxon>
        <taxon>Spiralia</taxon>
        <taxon>Lophotrochozoa</taxon>
        <taxon>Mollusca</taxon>
        <taxon>Bivalvia</taxon>
        <taxon>Autobranchia</taxon>
        <taxon>Heteroconchia</taxon>
        <taxon>Palaeoheterodonta</taxon>
        <taxon>Unionida</taxon>
        <taxon>Unionoidea</taxon>
        <taxon>Unionidae</taxon>
        <taxon>Ambleminae</taxon>
        <taxon>Lampsilini</taxon>
        <taxon>Potamilus</taxon>
    </lineage>
</organism>
<evidence type="ECO:0000313" key="4">
    <source>
        <dbReference type="Proteomes" id="UP001195483"/>
    </source>
</evidence>
<feature type="transmembrane region" description="Helical" evidence="2">
    <location>
        <begin position="464"/>
        <end position="488"/>
    </location>
</feature>
<reference evidence="3" key="3">
    <citation type="submission" date="2023-05" db="EMBL/GenBank/DDBJ databases">
        <authorList>
            <person name="Smith C.H."/>
        </authorList>
    </citation>
    <scope>NUCLEOTIDE SEQUENCE</scope>
    <source>
        <strain evidence="3">CHS0354</strain>
        <tissue evidence="3">Mantle</tissue>
    </source>
</reference>
<reference evidence="3" key="2">
    <citation type="journal article" date="2021" name="Genome Biol. Evol.">
        <title>Developing a high-quality reference genome for a parasitic bivalve with doubly uniparental inheritance (Bivalvia: Unionida).</title>
        <authorList>
            <person name="Smith C.H."/>
        </authorList>
    </citation>
    <scope>NUCLEOTIDE SEQUENCE</scope>
    <source>
        <strain evidence="3">CHS0354</strain>
        <tissue evidence="3">Mantle</tissue>
    </source>
</reference>
<proteinExistence type="predicted"/>
<feature type="compositionally biased region" description="Polar residues" evidence="1">
    <location>
        <begin position="703"/>
        <end position="713"/>
    </location>
</feature>
<keyword evidence="2" id="KW-1133">Transmembrane helix</keyword>
<dbReference type="Gene3D" id="2.60.120.290">
    <property type="entry name" value="Spermadhesin, CUB domain"/>
    <property type="match status" value="1"/>
</dbReference>
<feature type="compositionally biased region" description="Basic and acidic residues" evidence="1">
    <location>
        <begin position="624"/>
        <end position="654"/>
    </location>
</feature>
<name>A0AAE0VUD2_9BIVA</name>
<comment type="caution">
    <text evidence="3">The sequence shown here is derived from an EMBL/GenBank/DDBJ whole genome shotgun (WGS) entry which is preliminary data.</text>
</comment>
<feature type="region of interest" description="Disordered" evidence="1">
    <location>
        <begin position="616"/>
        <end position="663"/>
    </location>
</feature>
<dbReference type="SUPFAM" id="SSF49854">
    <property type="entry name" value="Spermadhesin, CUB domain"/>
    <property type="match status" value="1"/>
</dbReference>
<protein>
    <recommendedName>
        <fullName evidence="5">CUB domain-containing protein</fullName>
    </recommendedName>
</protein>
<reference evidence="3" key="1">
    <citation type="journal article" date="2021" name="Genome Biol. Evol.">
        <title>A High-Quality Reference Genome for a Parasitic Bivalve with Doubly Uniparental Inheritance (Bivalvia: Unionida).</title>
        <authorList>
            <person name="Smith C.H."/>
        </authorList>
    </citation>
    <scope>NUCLEOTIDE SEQUENCE</scope>
    <source>
        <strain evidence="3">CHS0354</strain>
    </source>
</reference>
<dbReference type="Proteomes" id="UP001195483">
    <property type="component" value="Unassembled WGS sequence"/>
</dbReference>